<proteinExistence type="predicted"/>
<evidence type="ECO:0000313" key="2">
    <source>
        <dbReference type="Proteomes" id="UP000181998"/>
    </source>
</evidence>
<sequence>MEPFLLGKEPFLPDFQLFYTLELSQMFSELFEIPEMHLFRDDPALQTFYDAMCERPSTQKILAAKELELDVTKKELYGGFGAAYLDKHIDRRTLGGLFGREV</sequence>
<reference evidence="1 2" key="1">
    <citation type="submission" date="2016-10" db="EMBL/GenBank/DDBJ databases">
        <authorList>
            <person name="de Groot N.N."/>
        </authorList>
    </citation>
    <scope>NUCLEOTIDE SEQUENCE [LARGE SCALE GENOMIC DNA]</scope>
    <source>
        <strain evidence="1 2">Nm9</strain>
    </source>
</reference>
<evidence type="ECO:0008006" key="3">
    <source>
        <dbReference type="Google" id="ProtNLM"/>
    </source>
</evidence>
<evidence type="ECO:0000313" key="1">
    <source>
        <dbReference type="EMBL" id="SEQ59841.1"/>
    </source>
</evidence>
<dbReference type="InterPro" id="IPR036282">
    <property type="entry name" value="Glutathione-S-Trfase_C_sf"/>
</dbReference>
<name>A0A1H9HBV6_9PROT</name>
<dbReference type="RefSeq" id="WP_074722715.1">
    <property type="nucleotide sequence ID" value="NZ_FOFX01000099.1"/>
</dbReference>
<organism evidence="1 2">
    <name type="scientific">Nitrosomonas ureae</name>
    <dbReference type="NCBI Taxonomy" id="44577"/>
    <lineage>
        <taxon>Bacteria</taxon>
        <taxon>Pseudomonadati</taxon>
        <taxon>Pseudomonadota</taxon>
        <taxon>Betaproteobacteria</taxon>
        <taxon>Nitrosomonadales</taxon>
        <taxon>Nitrosomonadaceae</taxon>
        <taxon>Nitrosomonas</taxon>
    </lineage>
</organism>
<dbReference type="SUPFAM" id="SSF47616">
    <property type="entry name" value="GST C-terminal domain-like"/>
    <property type="match status" value="1"/>
</dbReference>
<protein>
    <recommendedName>
        <fullName evidence="3">Glutathione S-transferase</fullName>
    </recommendedName>
</protein>
<dbReference type="EMBL" id="FOFX01000099">
    <property type="protein sequence ID" value="SEQ59841.1"/>
    <property type="molecule type" value="Genomic_DNA"/>
</dbReference>
<gene>
    <name evidence="1" type="ORF">SAMN05421510_10991</name>
</gene>
<dbReference type="AlphaFoldDB" id="A0A1H9HBV6"/>
<accession>A0A1H9HBV6</accession>
<dbReference type="Proteomes" id="UP000181998">
    <property type="component" value="Unassembled WGS sequence"/>
</dbReference>